<sequence length="153" mass="16654">MTHPQDPLDLASLSLPLTQEQRDALMLEVDLHGALCGAAFLPVLSPETSDEELIRNVEACRNAEPSARQELELLFGLTSLGMGRNAGGEQPAGDLPHPPLSKLQRQQLFGEVYCHAAMTGAASVPLHESDEDLIAEVKRVRQSQGGHWPYTLH</sequence>
<evidence type="ECO:0000313" key="1">
    <source>
        <dbReference type="EMBL" id="MCM5682180.1"/>
    </source>
</evidence>
<reference evidence="1" key="1">
    <citation type="submission" date="2022-05" db="EMBL/GenBank/DDBJ databases">
        <title>Schlegelella sp. nov., isolated from mangrove soil.</title>
        <authorList>
            <person name="Liu Y."/>
            <person name="Ge X."/>
            <person name="Liu W."/>
        </authorList>
    </citation>
    <scope>NUCLEOTIDE SEQUENCE</scope>
    <source>
        <strain evidence="1">S2-27</strain>
    </source>
</reference>
<accession>A0ABT0YTV1</accession>
<comment type="caution">
    <text evidence="1">The sequence shown here is derived from an EMBL/GenBank/DDBJ whole genome shotgun (WGS) entry which is preliminary data.</text>
</comment>
<dbReference type="RefSeq" id="WP_251780657.1">
    <property type="nucleotide sequence ID" value="NZ_JAMKFE010000017.1"/>
</dbReference>
<gene>
    <name evidence="1" type="ORF">M8A51_21845</name>
</gene>
<protein>
    <submittedName>
        <fullName evidence="1">Uncharacterized protein</fullName>
    </submittedName>
</protein>
<keyword evidence="2" id="KW-1185">Reference proteome</keyword>
<dbReference type="EMBL" id="JAMKFE010000017">
    <property type="protein sequence ID" value="MCM5682180.1"/>
    <property type="molecule type" value="Genomic_DNA"/>
</dbReference>
<evidence type="ECO:0000313" key="2">
    <source>
        <dbReference type="Proteomes" id="UP001165541"/>
    </source>
</evidence>
<name>A0ABT0YTV1_9BURK</name>
<organism evidence="1 2">
    <name type="scientific">Caldimonas mangrovi</name>
    <dbReference type="NCBI Taxonomy" id="2944811"/>
    <lineage>
        <taxon>Bacteria</taxon>
        <taxon>Pseudomonadati</taxon>
        <taxon>Pseudomonadota</taxon>
        <taxon>Betaproteobacteria</taxon>
        <taxon>Burkholderiales</taxon>
        <taxon>Sphaerotilaceae</taxon>
        <taxon>Caldimonas</taxon>
    </lineage>
</organism>
<proteinExistence type="predicted"/>
<dbReference type="Proteomes" id="UP001165541">
    <property type="component" value="Unassembled WGS sequence"/>
</dbReference>